<evidence type="ECO:0000256" key="1">
    <source>
        <dbReference type="SAM" id="SignalP"/>
    </source>
</evidence>
<dbReference type="Proteomes" id="UP000243661">
    <property type="component" value="Unassembled WGS sequence"/>
</dbReference>
<proteinExistence type="predicted"/>
<dbReference type="EMBL" id="JBJXCW010000005">
    <property type="protein sequence ID" value="MFN0297161.1"/>
    <property type="molecule type" value="Genomic_DNA"/>
</dbReference>
<feature type="signal peptide" evidence="1">
    <location>
        <begin position="1"/>
        <end position="20"/>
    </location>
</feature>
<evidence type="ECO:0000313" key="4">
    <source>
        <dbReference type="Proteomes" id="UP000243661"/>
    </source>
</evidence>
<dbReference type="AlphaFoldDB" id="A0A1C4GSZ0"/>
<dbReference type="RefSeq" id="WP_053578790.1">
    <property type="nucleotide sequence ID" value="NZ_FMBK01000003.1"/>
</dbReference>
<dbReference type="Proteomes" id="UP001632339">
    <property type="component" value="Unassembled WGS sequence"/>
</dbReference>
<accession>A0A1C4GSZ0</accession>
<keyword evidence="5" id="KW-1185">Reference proteome</keyword>
<dbReference type="EMBL" id="FMBK01000003">
    <property type="protein sequence ID" value="SCC71274.1"/>
    <property type="molecule type" value="Genomic_DNA"/>
</dbReference>
<keyword evidence="1" id="KW-0732">Signal</keyword>
<reference evidence="2 5" key="2">
    <citation type="submission" date="2024-12" db="EMBL/GenBank/DDBJ databases">
        <title>C001-4G Acinetobacter sp. assembled genome.</title>
        <authorList>
            <person name="D'Arcy K."/>
            <person name="Kingdon A.D.H."/>
            <person name="Breen A."/>
            <person name="Mckeown C."/>
            <person name="Allman E."/>
            <person name="Sharma P."/>
            <person name="Mcleman A."/>
            <person name="Roberts A.P."/>
        </authorList>
    </citation>
    <scope>NUCLEOTIDE SEQUENCE [LARGE SCALE GENOMIC DNA]</scope>
    <source>
        <strain evidence="2 5">C1-4G</strain>
    </source>
</reference>
<sequence length="138" mass="15509">MKMKILLFLLCLGQISLVYAKQCQIERLTATQLNLNSSYLSQAATSFSVACDSRYAIQFNSRNLTNSTGSSYLSNEKNYKLRTQMNISGATASRWNSPISQPATNQNKFVVLVQLMERPTAMTPAGVYKDNLYINLMF</sequence>
<organism evidence="3 4">
    <name type="scientific">Acinetobacter albensis</name>
    <dbReference type="NCBI Taxonomy" id="1673609"/>
    <lineage>
        <taxon>Bacteria</taxon>
        <taxon>Pseudomonadati</taxon>
        <taxon>Pseudomonadota</taxon>
        <taxon>Gammaproteobacteria</taxon>
        <taxon>Moraxellales</taxon>
        <taxon>Moraxellaceae</taxon>
        <taxon>Acinetobacter</taxon>
    </lineage>
</organism>
<evidence type="ECO:0000313" key="5">
    <source>
        <dbReference type="Proteomes" id="UP001632339"/>
    </source>
</evidence>
<name>A0A1C4GSZ0_9GAMM</name>
<protein>
    <recommendedName>
        <fullName evidence="6">Spore coat protein U (SCPU) domain-containing protein</fullName>
    </recommendedName>
</protein>
<evidence type="ECO:0000313" key="3">
    <source>
        <dbReference type="EMBL" id="SCC71274.1"/>
    </source>
</evidence>
<reference evidence="3 4" key="1">
    <citation type="submission" date="2016-08" db="EMBL/GenBank/DDBJ databases">
        <authorList>
            <person name="Seilhamer J.J."/>
        </authorList>
    </citation>
    <scope>NUCLEOTIDE SEQUENCE [LARGE SCALE GENOMIC DNA]</scope>
    <source>
        <strain evidence="3 4">ANC 4874</strain>
    </source>
</reference>
<evidence type="ECO:0008006" key="6">
    <source>
        <dbReference type="Google" id="ProtNLM"/>
    </source>
</evidence>
<gene>
    <name evidence="2" type="ORF">ACKVE0_06425</name>
    <name evidence="3" type="ORF">GA0116959_103124</name>
</gene>
<evidence type="ECO:0000313" key="2">
    <source>
        <dbReference type="EMBL" id="MFN0297161.1"/>
    </source>
</evidence>
<feature type="chain" id="PRO_5008692640" description="Spore coat protein U (SCPU) domain-containing protein" evidence="1">
    <location>
        <begin position="21"/>
        <end position="138"/>
    </location>
</feature>
<dbReference type="OrthoDB" id="6711823at2"/>